<name>X0VSK8_9ZZZZ</name>
<organism evidence="1">
    <name type="scientific">marine sediment metagenome</name>
    <dbReference type="NCBI Taxonomy" id="412755"/>
    <lineage>
        <taxon>unclassified sequences</taxon>
        <taxon>metagenomes</taxon>
        <taxon>ecological metagenomes</taxon>
    </lineage>
</organism>
<gene>
    <name evidence="1" type="ORF">S01H1_59354</name>
</gene>
<comment type="caution">
    <text evidence="1">The sequence shown here is derived from an EMBL/GenBank/DDBJ whole genome shotgun (WGS) entry which is preliminary data.</text>
</comment>
<feature type="non-terminal residue" evidence="1">
    <location>
        <position position="128"/>
    </location>
</feature>
<accession>X0VSK8</accession>
<proteinExistence type="predicted"/>
<sequence>MIQRILKNPWITWDPHPKTGQKGPSLKQMAFLLSDVIEILYGGAVRGGKSFALLAAAVMYVDVPDYDAIIFRKQKTMFTDMADSLLDLSRDWGWEEKGAKYNAGSLRWTFPSGATVRFGYMGEPRANG</sequence>
<dbReference type="AlphaFoldDB" id="X0VSK8"/>
<evidence type="ECO:0008006" key="2">
    <source>
        <dbReference type="Google" id="ProtNLM"/>
    </source>
</evidence>
<protein>
    <recommendedName>
        <fullName evidence="2">Phage terminase large subunit N-terminal domain-containing protein</fullName>
    </recommendedName>
</protein>
<reference evidence="1" key="1">
    <citation type="journal article" date="2014" name="Front. Microbiol.">
        <title>High frequency of phylogenetically diverse reductive dehalogenase-homologous genes in deep subseafloor sedimentary metagenomes.</title>
        <authorList>
            <person name="Kawai M."/>
            <person name="Futagami T."/>
            <person name="Toyoda A."/>
            <person name="Takaki Y."/>
            <person name="Nishi S."/>
            <person name="Hori S."/>
            <person name="Arai W."/>
            <person name="Tsubouchi T."/>
            <person name="Morono Y."/>
            <person name="Uchiyama I."/>
            <person name="Ito T."/>
            <person name="Fujiyama A."/>
            <person name="Inagaki F."/>
            <person name="Takami H."/>
        </authorList>
    </citation>
    <scope>NUCLEOTIDE SEQUENCE</scope>
    <source>
        <strain evidence="1">Expedition CK06-06</strain>
    </source>
</reference>
<dbReference type="InterPro" id="IPR027417">
    <property type="entry name" value="P-loop_NTPase"/>
</dbReference>
<dbReference type="EMBL" id="BARS01038818">
    <property type="protein sequence ID" value="GAG14122.1"/>
    <property type="molecule type" value="Genomic_DNA"/>
</dbReference>
<dbReference type="Gene3D" id="3.40.50.300">
    <property type="entry name" value="P-loop containing nucleotide triphosphate hydrolases"/>
    <property type="match status" value="1"/>
</dbReference>
<evidence type="ECO:0000313" key="1">
    <source>
        <dbReference type="EMBL" id="GAG14122.1"/>
    </source>
</evidence>